<feature type="transmembrane region" description="Helical" evidence="1">
    <location>
        <begin position="27"/>
        <end position="46"/>
    </location>
</feature>
<protein>
    <submittedName>
        <fullName evidence="2">Uncharacterized protein</fullName>
    </submittedName>
</protein>
<keyword evidence="1" id="KW-0812">Transmembrane</keyword>
<reference evidence="2 3" key="1">
    <citation type="submission" date="2017-06" db="EMBL/GenBank/DDBJ databases">
        <authorList>
            <person name="Kim H.J."/>
            <person name="Triplett B.A."/>
        </authorList>
    </citation>
    <scope>NUCLEOTIDE SEQUENCE [LARGE SCALE GENOMIC DNA]</scope>
    <source>
        <strain evidence="2 3">DSM 43151</strain>
    </source>
</reference>
<sequence>MSKIPVSEIPVNQSFLKRQVYPAIRRCGLVVAGAVAVLAGAGAAVPDESSRVALMTYSLGSALTLYLAVRVIIRLRWTILQALAVLLVATLIFAALKSLIGIVGHLG</sequence>
<accession>A0A238WPV3</accession>
<proteinExistence type="predicted"/>
<keyword evidence="3" id="KW-1185">Reference proteome</keyword>
<keyword evidence="1" id="KW-1133">Transmembrane helix</keyword>
<evidence type="ECO:0000313" key="2">
    <source>
        <dbReference type="EMBL" id="SNR48507.1"/>
    </source>
</evidence>
<evidence type="ECO:0000256" key="1">
    <source>
        <dbReference type="SAM" id="Phobius"/>
    </source>
</evidence>
<dbReference type="AlphaFoldDB" id="A0A238WPV3"/>
<organism evidence="2 3">
    <name type="scientific">Actinoplanes regularis</name>
    <dbReference type="NCBI Taxonomy" id="52697"/>
    <lineage>
        <taxon>Bacteria</taxon>
        <taxon>Bacillati</taxon>
        <taxon>Actinomycetota</taxon>
        <taxon>Actinomycetes</taxon>
        <taxon>Micromonosporales</taxon>
        <taxon>Micromonosporaceae</taxon>
        <taxon>Actinoplanes</taxon>
    </lineage>
</organism>
<dbReference type="EMBL" id="FZNR01000002">
    <property type="protein sequence ID" value="SNR48507.1"/>
    <property type="molecule type" value="Genomic_DNA"/>
</dbReference>
<keyword evidence="1" id="KW-0472">Membrane</keyword>
<dbReference type="Proteomes" id="UP000198415">
    <property type="component" value="Unassembled WGS sequence"/>
</dbReference>
<feature type="transmembrane region" description="Helical" evidence="1">
    <location>
        <begin position="52"/>
        <end position="73"/>
    </location>
</feature>
<gene>
    <name evidence="2" type="ORF">SAMN06264365_102769</name>
</gene>
<feature type="transmembrane region" description="Helical" evidence="1">
    <location>
        <begin position="85"/>
        <end position="106"/>
    </location>
</feature>
<name>A0A238WPV3_9ACTN</name>
<evidence type="ECO:0000313" key="3">
    <source>
        <dbReference type="Proteomes" id="UP000198415"/>
    </source>
</evidence>